<organism evidence="1 2">
    <name type="scientific">Subtercola frigoramans</name>
    <dbReference type="NCBI Taxonomy" id="120298"/>
    <lineage>
        <taxon>Bacteria</taxon>
        <taxon>Bacillati</taxon>
        <taxon>Actinomycetota</taxon>
        <taxon>Actinomycetes</taxon>
        <taxon>Micrococcales</taxon>
        <taxon>Microbacteriaceae</taxon>
        <taxon>Subtercola</taxon>
    </lineage>
</organism>
<accession>A0ABS2L0I2</accession>
<reference evidence="1 2" key="1">
    <citation type="submission" date="2021-01" db="EMBL/GenBank/DDBJ databases">
        <title>Sequencing the genomes of 1000 actinobacteria strains.</title>
        <authorList>
            <person name="Klenk H.-P."/>
        </authorList>
    </citation>
    <scope>NUCLEOTIDE SEQUENCE [LARGE SCALE GENOMIC DNA]</scope>
    <source>
        <strain evidence="1 2">DSM 13057</strain>
    </source>
</reference>
<sequence>MTAAESGSRVVLIDLDPRAATTKWTPEEPTGERLHIDSILGALEYPIGWAELLAGGFLWACNS</sequence>
<evidence type="ECO:0000313" key="1">
    <source>
        <dbReference type="EMBL" id="MBM7470590.1"/>
    </source>
</evidence>
<name>A0ABS2L0I2_9MICO</name>
<evidence type="ECO:0000313" key="2">
    <source>
        <dbReference type="Proteomes" id="UP000776164"/>
    </source>
</evidence>
<comment type="caution">
    <text evidence="1">The sequence shown here is derived from an EMBL/GenBank/DDBJ whole genome shotgun (WGS) entry which is preliminary data.</text>
</comment>
<gene>
    <name evidence="1" type="ORF">JOE66_000224</name>
</gene>
<protein>
    <submittedName>
        <fullName evidence="1">Cellulose biosynthesis protein BcsQ</fullName>
    </submittedName>
</protein>
<dbReference type="Proteomes" id="UP000776164">
    <property type="component" value="Unassembled WGS sequence"/>
</dbReference>
<keyword evidence="2" id="KW-1185">Reference proteome</keyword>
<dbReference type="EMBL" id="JAFBBU010000001">
    <property type="protein sequence ID" value="MBM7470590.1"/>
    <property type="molecule type" value="Genomic_DNA"/>
</dbReference>
<proteinExistence type="predicted"/>